<dbReference type="OrthoDB" id="893100at2"/>
<dbReference type="Proteomes" id="UP000181790">
    <property type="component" value="Unassembled WGS sequence"/>
</dbReference>
<keyword evidence="3" id="KW-1185">Reference proteome</keyword>
<evidence type="ECO:0000256" key="1">
    <source>
        <dbReference type="SAM" id="MobiDB-lite"/>
    </source>
</evidence>
<feature type="region of interest" description="Disordered" evidence="1">
    <location>
        <begin position="1"/>
        <end position="20"/>
    </location>
</feature>
<protein>
    <submittedName>
        <fullName evidence="2">Uncharacterized protein</fullName>
    </submittedName>
</protein>
<evidence type="ECO:0000313" key="2">
    <source>
        <dbReference type="EMBL" id="OIN59638.1"/>
    </source>
</evidence>
<dbReference type="EMBL" id="MORL01000003">
    <property type="protein sequence ID" value="OIN59638.1"/>
    <property type="molecule type" value="Genomic_DNA"/>
</dbReference>
<sequence length="162" mass="19077">MRFDDDDDEPFDWDDFEENYDPEAAQRELEAENRRIESLPVLKKAQEVLDITQAIADTIDKDADILMMHEQMIANAMMLAPKIVGAEGGDLYTIRMENAVLIKIHARELLTQTNYLRAERLCDPAYIKLLREEIEQFRVLFVEWVKSFDRTNDIQDNWGLFY</sequence>
<dbReference type="RefSeq" id="WP_071502435.1">
    <property type="nucleotide sequence ID" value="NZ_MORL01000003.1"/>
</dbReference>
<accession>A0A1S2VPB0</accession>
<dbReference type="AlphaFoldDB" id="A0A1S2VPB0"/>
<evidence type="ECO:0000313" key="3">
    <source>
        <dbReference type="Proteomes" id="UP000181790"/>
    </source>
</evidence>
<organism evidence="2 3">
    <name type="scientific">Arsenicibacter rosenii</name>
    <dbReference type="NCBI Taxonomy" id="1750698"/>
    <lineage>
        <taxon>Bacteria</taxon>
        <taxon>Pseudomonadati</taxon>
        <taxon>Bacteroidota</taxon>
        <taxon>Cytophagia</taxon>
        <taxon>Cytophagales</taxon>
        <taxon>Spirosomataceae</taxon>
        <taxon>Arsenicibacter</taxon>
    </lineage>
</organism>
<gene>
    <name evidence="2" type="ORF">BLX24_07140</name>
</gene>
<comment type="caution">
    <text evidence="2">The sequence shown here is derived from an EMBL/GenBank/DDBJ whole genome shotgun (WGS) entry which is preliminary data.</text>
</comment>
<proteinExistence type="predicted"/>
<name>A0A1S2VPB0_9BACT</name>
<reference evidence="2 3" key="1">
    <citation type="submission" date="2016-10" db="EMBL/GenBank/DDBJ databases">
        <title>Arsenicibacter rosenii gen. nov., sp. nov., an efficient arsenic-methylating bacterium isolated from an arsenic-contaminated paddy soil.</title>
        <authorList>
            <person name="Huang K."/>
        </authorList>
    </citation>
    <scope>NUCLEOTIDE SEQUENCE [LARGE SCALE GENOMIC DNA]</scope>
    <source>
        <strain evidence="2 3">SM-1</strain>
    </source>
</reference>